<comment type="caution">
    <text evidence="2">The sequence shown here is derived from an EMBL/GenBank/DDBJ whole genome shotgun (WGS) entry which is preliminary data.</text>
</comment>
<evidence type="ECO:0000313" key="3">
    <source>
        <dbReference type="Proteomes" id="UP000176294"/>
    </source>
</evidence>
<protein>
    <submittedName>
        <fullName evidence="2">Uncharacterized protein</fullName>
    </submittedName>
</protein>
<proteinExistence type="predicted"/>
<gene>
    <name evidence="2" type="ORF">BEN47_04740</name>
</gene>
<feature type="compositionally biased region" description="Low complexity" evidence="1">
    <location>
        <begin position="64"/>
        <end position="73"/>
    </location>
</feature>
<dbReference type="STRING" id="1908237.BEN47_04740"/>
<accession>A0A1G1STH1</accession>
<name>A0A1G1STH1_9BACT</name>
<dbReference type="AlphaFoldDB" id="A0A1G1STH1"/>
<dbReference type="EMBL" id="MDZB01000153">
    <property type="protein sequence ID" value="OGX81934.1"/>
    <property type="molecule type" value="Genomic_DNA"/>
</dbReference>
<keyword evidence="3" id="KW-1185">Reference proteome</keyword>
<reference evidence="2 3" key="1">
    <citation type="submission" date="2016-08" db="EMBL/GenBank/DDBJ databases">
        <title>Hymenobacter coccineus sp. nov., Hymenobacter lapidarius sp. nov. and Hymenobacter glacialis sp. nov., isolated from Antarctic soil.</title>
        <authorList>
            <person name="Sedlacek I."/>
            <person name="Kralova S."/>
            <person name="Kyrova K."/>
            <person name="Maslanova I."/>
            <person name="Stankova E."/>
            <person name="Vrbovska V."/>
            <person name="Nemec M."/>
            <person name="Bartak M."/>
            <person name="Svec P."/>
            <person name="Busse H.-J."/>
            <person name="Pantucek R."/>
        </authorList>
    </citation>
    <scope>NUCLEOTIDE SEQUENCE [LARGE SCALE GENOMIC DNA]</scope>
    <source>
        <strain evidence="2 3">CCM 8643</strain>
    </source>
</reference>
<feature type="region of interest" description="Disordered" evidence="1">
    <location>
        <begin position="48"/>
        <end position="73"/>
    </location>
</feature>
<sequence>MKPTEGRVQQLPQLVRLLMLLTAAVLLVLMVVLTQPYGPAPAAPEVIANEATDGPPLPGSYRHPAAPTRPLFRARPPAARFATAAS</sequence>
<evidence type="ECO:0000313" key="2">
    <source>
        <dbReference type="EMBL" id="OGX81934.1"/>
    </source>
</evidence>
<dbReference type="RefSeq" id="WP_070730229.1">
    <property type="nucleotide sequence ID" value="NZ_MDZB01000153.1"/>
</dbReference>
<dbReference type="Proteomes" id="UP000176294">
    <property type="component" value="Unassembled WGS sequence"/>
</dbReference>
<evidence type="ECO:0000256" key="1">
    <source>
        <dbReference type="SAM" id="MobiDB-lite"/>
    </source>
</evidence>
<organism evidence="2 3">
    <name type="scientific">Hymenobacter lapidarius</name>
    <dbReference type="NCBI Taxonomy" id="1908237"/>
    <lineage>
        <taxon>Bacteria</taxon>
        <taxon>Pseudomonadati</taxon>
        <taxon>Bacteroidota</taxon>
        <taxon>Cytophagia</taxon>
        <taxon>Cytophagales</taxon>
        <taxon>Hymenobacteraceae</taxon>
        <taxon>Hymenobacter</taxon>
    </lineage>
</organism>